<accession>A0A7Y0KBM3</accession>
<dbReference type="AlphaFoldDB" id="A0A7Y0KBM3"/>
<organism evidence="2 3">
    <name type="scientific">Niallia alba</name>
    <dbReference type="NCBI Taxonomy" id="2729105"/>
    <lineage>
        <taxon>Bacteria</taxon>
        <taxon>Bacillati</taxon>
        <taxon>Bacillota</taxon>
        <taxon>Bacilli</taxon>
        <taxon>Bacillales</taxon>
        <taxon>Bacillaceae</taxon>
        <taxon>Niallia</taxon>
    </lineage>
</organism>
<dbReference type="Gene3D" id="3.40.50.2000">
    <property type="entry name" value="Glycogen Phosphorylase B"/>
    <property type="match status" value="2"/>
</dbReference>
<evidence type="ECO:0000313" key="3">
    <source>
        <dbReference type="Proteomes" id="UP000588491"/>
    </source>
</evidence>
<dbReference type="InterPro" id="IPR001296">
    <property type="entry name" value="Glyco_trans_1"/>
</dbReference>
<dbReference type="GO" id="GO:0016757">
    <property type="term" value="F:glycosyltransferase activity"/>
    <property type="evidence" value="ECO:0007669"/>
    <property type="project" value="InterPro"/>
</dbReference>
<keyword evidence="3" id="KW-1185">Reference proteome</keyword>
<dbReference type="SUPFAM" id="SSF53756">
    <property type="entry name" value="UDP-Glycosyltransferase/glycogen phosphorylase"/>
    <property type="match status" value="1"/>
</dbReference>
<evidence type="ECO:0000259" key="1">
    <source>
        <dbReference type="Pfam" id="PF00534"/>
    </source>
</evidence>
<dbReference type="Pfam" id="PF00534">
    <property type="entry name" value="Glycos_transf_1"/>
    <property type="match status" value="1"/>
</dbReference>
<dbReference type="EMBL" id="JABBPK010000001">
    <property type="protein sequence ID" value="NMO79271.1"/>
    <property type="molecule type" value="Genomic_DNA"/>
</dbReference>
<dbReference type="PANTHER" id="PTHR12526:SF630">
    <property type="entry name" value="GLYCOSYLTRANSFERASE"/>
    <property type="match status" value="1"/>
</dbReference>
<protein>
    <submittedName>
        <fullName evidence="2">Glycosyltransferase</fullName>
    </submittedName>
</protein>
<sequence length="500" mass="58398">MKNSNLTPIMVMGNIFKKNGGVTKAIYHRVNALIKEYNEVIICTFNYHPNFNELVEYHKSNGNIDQKVKIFNLFESTDQFINNQTYINNSKEARFLDENMRYQDKNNPNVYRCFNKSGHYVMYELYRENNIEFVDHFEVPWTRVRKEIFDSNGNTRKVIHMDKLKNKPAFNCYYSPDGTSVLSTKVDINTGKETNFFYHINGQEYQNELELLAGWLQGIVNMFSNPVLFIDKREFVLPFMNIKHENLKKIFILHNVHLKTPYDDITKLEPTCEPLFQNINSIDKLVVLTNEQYKDISKVFGHENKMVVIPHFQNKVEIFHTTREENLVISLARYHRQKNLKDAIQVIKKVAKKIPNVKYHIYGYGALEKELENQIKELNLENNIQLKGFTDNPIAELQKASVMLMTSLYEGSPLVINEALACGTPIVSYNTRYGPNEVVRNGVDGIITEKYDIDATAKAVIELLKNKKLYQRMSENGPEVVQRYNEKEISQKWIDMLANL</sequence>
<feature type="domain" description="Glycosyl transferase family 1" evidence="1">
    <location>
        <begin position="323"/>
        <end position="479"/>
    </location>
</feature>
<gene>
    <name evidence="2" type="ORF">HHU08_20160</name>
</gene>
<evidence type="ECO:0000313" key="2">
    <source>
        <dbReference type="EMBL" id="NMO79271.1"/>
    </source>
</evidence>
<reference evidence="2 3" key="1">
    <citation type="submission" date="2020-04" db="EMBL/GenBank/DDBJ databases">
        <title>Bacillus sp. UniB3 isolated from commercial digestive syrup.</title>
        <authorList>
            <person name="Thorat V."/>
            <person name="Kirdat K."/>
            <person name="Tiwarekar B."/>
            <person name="Yadav A."/>
        </authorList>
    </citation>
    <scope>NUCLEOTIDE SEQUENCE [LARGE SCALE GENOMIC DNA]</scope>
    <source>
        <strain evidence="2 3">UniB3</strain>
    </source>
</reference>
<proteinExistence type="predicted"/>
<name>A0A7Y0KBM3_9BACI</name>
<comment type="caution">
    <text evidence="2">The sequence shown here is derived from an EMBL/GenBank/DDBJ whole genome shotgun (WGS) entry which is preliminary data.</text>
</comment>
<dbReference type="RefSeq" id="WP_016202182.1">
    <property type="nucleotide sequence ID" value="NZ_JABBPK010000001.1"/>
</dbReference>
<dbReference type="PANTHER" id="PTHR12526">
    <property type="entry name" value="GLYCOSYLTRANSFERASE"/>
    <property type="match status" value="1"/>
</dbReference>
<dbReference type="Proteomes" id="UP000588491">
    <property type="component" value="Unassembled WGS sequence"/>
</dbReference>
<keyword evidence="2" id="KW-0808">Transferase</keyword>